<dbReference type="GO" id="GO:0006368">
    <property type="term" value="P:transcription elongation by RNA polymerase II"/>
    <property type="evidence" value="ECO:0007669"/>
    <property type="project" value="TreeGrafter"/>
</dbReference>
<comment type="caution">
    <text evidence="1">The sequence shown here is derived from an EMBL/GenBank/DDBJ whole genome shotgun (WGS) entry which is preliminary data.</text>
</comment>
<evidence type="ECO:0000313" key="1">
    <source>
        <dbReference type="EMBL" id="KAG9393706.1"/>
    </source>
</evidence>
<dbReference type="InterPro" id="IPR045114">
    <property type="entry name" value="Csn12-like"/>
</dbReference>
<dbReference type="GO" id="GO:0003690">
    <property type="term" value="F:double-stranded DNA binding"/>
    <property type="evidence" value="ECO:0007669"/>
    <property type="project" value="InterPro"/>
</dbReference>
<reference evidence="1" key="1">
    <citation type="submission" date="2021-05" db="EMBL/GenBank/DDBJ databases">
        <title>A free-living protist that lacks canonical eukaryotic 1 DNA replication and segregation systems.</title>
        <authorList>
            <person name="Salas-Leiva D.E."/>
            <person name="Tromer E.C."/>
            <person name="Curtis B.A."/>
            <person name="Jerlstrom-Hultqvist J."/>
            <person name="Kolisko M."/>
            <person name="Yi Z."/>
            <person name="Salas-Leiva J.S."/>
            <person name="Gallot-Lavallee L."/>
            <person name="Kops G.J.P.L."/>
            <person name="Archibald J.M."/>
            <person name="Simpson A.G.B."/>
            <person name="Roger A.J."/>
        </authorList>
    </citation>
    <scope>NUCLEOTIDE SEQUENCE</scope>
    <source>
        <strain evidence="1">BICM</strain>
    </source>
</reference>
<dbReference type="GO" id="GO:0000973">
    <property type="term" value="P:post-transcriptional tethering of RNA polymerase II gene DNA at nuclear periphery"/>
    <property type="evidence" value="ECO:0007669"/>
    <property type="project" value="TreeGrafter"/>
</dbReference>
<dbReference type="GO" id="GO:0070390">
    <property type="term" value="C:transcription export complex 2"/>
    <property type="evidence" value="ECO:0007669"/>
    <property type="project" value="TreeGrafter"/>
</dbReference>
<dbReference type="GO" id="GO:0003723">
    <property type="term" value="F:RNA binding"/>
    <property type="evidence" value="ECO:0007669"/>
    <property type="project" value="InterPro"/>
</dbReference>
<evidence type="ECO:0000313" key="2">
    <source>
        <dbReference type="Proteomes" id="UP000717585"/>
    </source>
</evidence>
<organism evidence="1 2">
    <name type="scientific">Carpediemonas membranifera</name>
    <dbReference type="NCBI Taxonomy" id="201153"/>
    <lineage>
        <taxon>Eukaryota</taxon>
        <taxon>Metamonada</taxon>
        <taxon>Carpediemonas-like organisms</taxon>
        <taxon>Carpediemonas</taxon>
    </lineage>
</organism>
<dbReference type="EMBL" id="JAHDYR010000021">
    <property type="protein sequence ID" value="KAG9393706.1"/>
    <property type="molecule type" value="Genomic_DNA"/>
</dbReference>
<dbReference type="Proteomes" id="UP000717585">
    <property type="component" value="Unassembled WGS sequence"/>
</dbReference>
<accession>A0A8J6ASY0</accession>
<dbReference type="InterPro" id="IPR036388">
    <property type="entry name" value="WH-like_DNA-bd_sf"/>
</dbReference>
<dbReference type="GO" id="GO:0016973">
    <property type="term" value="P:poly(A)+ mRNA export from nucleus"/>
    <property type="evidence" value="ECO:0007669"/>
    <property type="project" value="TreeGrafter"/>
</dbReference>
<keyword evidence="2" id="KW-1185">Reference proteome</keyword>
<proteinExistence type="predicted"/>
<dbReference type="PANTHER" id="PTHR12732">
    <property type="entry name" value="UNCHARACTERIZED PROTEASOME COMPONENT REGION PCI-CONTAINING"/>
    <property type="match status" value="1"/>
</dbReference>
<dbReference type="OrthoDB" id="10252687at2759"/>
<dbReference type="PANTHER" id="PTHR12732:SF0">
    <property type="entry name" value="PCI DOMAIN-CONTAINING PROTEIN 2"/>
    <property type="match status" value="1"/>
</dbReference>
<gene>
    <name evidence="1" type="ORF">J8273_4825</name>
</gene>
<name>A0A8J6ASY0_9EUKA</name>
<sequence>MHAHLVAVGVLAHPVMQQIPRCRLHPKLDGLRIHVGHVASQCAMDDEDADTKTYFEELMVTFLNYLLSEGRETRPDPSTPSDAAIIALEALVTVADKHFDTDQTDCNWWRTPIDALLRFLREKAPTDGKLNSAIKSLSQSVLPKLYNKCPHAPIDKSRLQCRPVLLSHTIALSFQERAFSMAHATVTRLETEDQQKKELGQTCQADVDAALLRRGAVSDVIDFHYQCGRVHAMDHTVAYGPARRHMAVALTVAQEAKAGQEVVGLIASYMVPLMLADMRMPRYDLVQAVPRSLLYIDLVGAVSDGNLGKFCVAIERTRDQLAARGLLLIWEEIRQICTVQLLRTLLELNRESISDEKYRYQMSLSFIEQGFDQAMAVFEDYLRTLPVSDAALLRDINQWDATTVVCQIASLIQTGRVRGYIAFKVKKMAFSKKEPFPGFDA</sequence>
<dbReference type="Gene3D" id="1.10.10.10">
    <property type="entry name" value="Winged helix-like DNA-binding domain superfamily/Winged helix DNA-binding domain"/>
    <property type="match status" value="1"/>
</dbReference>
<dbReference type="AlphaFoldDB" id="A0A8J6ASY0"/>
<protein>
    <submittedName>
        <fullName evidence="1">Protein CSN12</fullName>
    </submittedName>
</protein>